<sequence>MEASGAPFVRCPIRSKKKYKHTTSTAALFRSRNFQPKTSKVSATARTRNFQPKLSKLSTATTFTSFSPSKHDTTSKPQGVRKRRVQPKSDVAQRKLHNPLSLEFNEASNAYRKTVVSDAETLLHSACATMLTRLDEINDGPRAPSKPVKRTAPRPFLAASPASNEVDDEIEDADVNGNEDSTPTLAELCYAHNLEVVDLKVPLANEEVFYKAEPEHSPAPAKKRIGDSMEAFRRLVAAEEKTLAGLEEEWDGVQAEIDSLATSILQSMTYDDANGTEATKKREKSPAVDAAVVERLKREVIEAADEFDGRVDEMLEAEKALKRRQERFLADTIRSMGDLCG</sequence>
<dbReference type="EMBL" id="JBBWUH010000001">
    <property type="protein sequence ID" value="KAK8177182.1"/>
    <property type="molecule type" value="Genomic_DNA"/>
</dbReference>
<evidence type="ECO:0000313" key="3">
    <source>
        <dbReference type="Proteomes" id="UP001456524"/>
    </source>
</evidence>
<name>A0ABR1Y5L9_9PEZI</name>
<proteinExistence type="predicted"/>
<dbReference type="Proteomes" id="UP001456524">
    <property type="component" value="Unassembled WGS sequence"/>
</dbReference>
<accession>A0ABR1Y5L9</accession>
<evidence type="ECO:0000313" key="2">
    <source>
        <dbReference type="EMBL" id="KAK8177182.1"/>
    </source>
</evidence>
<gene>
    <name evidence="2" type="ORF">IWX90DRAFT_491671</name>
</gene>
<protein>
    <submittedName>
        <fullName evidence="2">Uncharacterized protein</fullName>
    </submittedName>
</protein>
<evidence type="ECO:0000256" key="1">
    <source>
        <dbReference type="SAM" id="MobiDB-lite"/>
    </source>
</evidence>
<keyword evidence="3" id="KW-1185">Reference proteome</keyword>
<organism evidence="2 3">
    <name type="scientific">Phyllosticta citrichinensis</name>
    <dbReference type="NCBI Taxonomy" id="1130410"/>
    <lineage>
        <taxon>Eukaryota</taxon>
        <taxon>Fungi</taxon>
        <taxon>Dikarya</taxon>
        <taxon>Ascomycota</taxon>
        <taxon>Pezizomycotina</taxon>
        <taxon>Dothideomycetes</taxon>
        <taxon>Dothideomycetes incertae sedis</taxon>
        <taxon>Botryosphaeriales</taxon>
        <taxon>Phyllostictaceae</taxon>
        <taxon>Phyllosticta</taxon>
    </lineage>
</organism>
<reference evidence="2 3" key="1">
    <citation type="journal article" date="2022" name="G3 (Bethesda)">
        <title>Enemy or ally: a genomic approach to elucidate the lifestyle of Phyllosticta citrichinaensis.</title>
        <authorList>
            <person name="Buijs V.A."/>
            <person name="Groenewald J.Z."/>
            <person name="Haridas S."/>
            <person name="LaButti K.M."/>
            <person name="Lipzen A."/>
            <person name="Martin F.M."/>
            <person name="Barry K."/>
            <person name="Grigoriev I.V."/>
            <person name="Crous P.W."/>
            <person name="Seidl M.F."/>
        </authorList>
    </citation>
    <scope>NUCLEOTIDE SEQUENCE [LARGE SCALE GENOMIC DNA]</scope>
    <source>
        <strain evidence="2 3">CBS 129764</strain>
    </source>
</reference>
<feature type="region of interest" description="Disordered" evidence="1">
    <location>
        <begin position="64"/>
        <end position="90"/>
    </location>
</feature>
<comment type="caution">
    <text evidence="2">The sequence shown here is derived from an EMBL/GenBank/DDBJ whole genome shotgun (WGS) entry which is preliminary data.</text>
</comment>